<accession>A0ABU8M8W5</accession>
<gene>
    <name evidence="5" type="ORF">WCD58_21690</name>
</gene>
<organism evidence="5 6">
    <name type="scientific">Actinomycetospora flava</name>
    <dbReference type="NCBI Taxonomy" id="3129232"/>
    <lineage>
        <taxon>Bacteria</taxon>
        <taxon>Bacillati</taxon>
        <taxon>Actinomycetota</taxon>
        <taxon>Actinomycetes</taxon>
        <taxon>Pseudonocardiales</taxon>
        <taxon>Pseudonocardiaceae</taxon>
        <taxon>Actinomycetospora</taxon>
    </lineage>
</organism>
<dbReference type="RefSeq" id="WP_337705146.1">
    <property type="nucleotide sequence ID" value="NZ_JBBEGM010000009.1"/>
</dbReference>
<feature type="domain" description="HTH araC/xylS-type" evidence="4">
    <location>
        <begin position="227"/>
        <end position="329"/>
    </location>
</feature>
<reference evidence="5 6" key="1">
    <citation type="submission" date="2024-03" db="EMBL/GenBank/DDBJ databases">
        <title>Actinomycetospora sp. OC33-EN07, a novel actinomycete isolated from wild orchid (Aerides multiflora).</title>
        <authorList>
            <person name="Suriyachadkun C."/>
        </authorList>
    </citation>
    <scope>NUCLEOTIDE SEQUENCE [LARGE SCALE GENOMIC DNA]</scope>
    <source>
        <strain evidence="5 6">OC33-EN07</strain>
    </source>
</reference>
<dbReference type="PANTHER" id="PTHR46796:SF12">
    <property type="entry name" value="HTH-TYPE DNA-BINDING TRANSCRIPTIONAL ACTIVATOR EUTR"/>
    <property type="match status" value="1"/>
</dbReference>
<dbReference type="Gene3D" id="1.10.10.60">
    <property type="entry name" value="Homeodomain-like"/>
    <property type="match status" value="1"/>
</dbReference>
<evidence type="ECO:0000256" key="3">
    <source>
        <dbReference type="ARBA" id="ARBA00023163"/>
    </source>
</evidence>
<dbReference type="SMART" id="SM00342">
    <property type="entry name" value="HTH_ARAC"/>
    <property type="match status" value="1"/>
</dbReference>
<evidence type="ECO:0000313" key="6">
    <source>
        <dbReference type="Proteomes" id="UP001369736"/>
    </source>
</evidence>
<evidence type="ECO:0000256" key="1">
    <source>
        <dbReference type="ARBA" id="ARBA00023015"/>
    </source>
</evidence>
<evidence type="ECO:0000259" key="4">
    <source>
        <dbReference type="PROSITE" id="PS01124"/>
    </source>
</evidence>
<name>A0ABU8M8W5_9PSEU</name>
<keyword evidence="1" id="KW-0805">Transcription regulation</keyword>
<evidence type="ECO:0000256" key="2">
    <source>
        <dbReference type="ARBA" id="ARBA00023125"/>
    </source>
</evidence>
<evidence type="ECO:0000313" key="5">
    <source>
        <dbReference type="EMBL" id="MEJ2863785.1"/>
    </source>
</evidence>
<dbReference type="Pfam" id="PF12833">
    <property type="entry name" value="HTH_18"/>
    <property type="match status" value="1"/>
</dbReference>
<dbReference type="SUPFAM" id="SSF46689">
    <property type="entry name" value="Homeodomain-like"/>
    <property type="match status" value="1"/>
</dbReference>
<dbReference type="EMBL" id="JBBEGM010000009">
    <property type="protein sequence ID" value="MEJ2863785.1"/>
    <property type="molecule type" value="Genomic_DNA"/>
</dbReference>
<protein>
    <submittedName>
        <fullName evidence="5">Helix-turn-helix transcriptional regulator</fullName>
    </submittedName>
</protein>
<keyword evidence="2" id="KW-0238">DNA-binding</keyword>
<keyword evidence="6" id="KW-1185">Reference proteome</keyword>
<dbReference type="PROSITE" id="PS01124">
    <property type="entry name" value="HTH_ARAC_FAMILY_2"/>
    <property type="match status" value="1"/>
</dbReference>
<dbReference type="PANTHER" id="PTHR46796">
    <property type="entry name" value="HTH-TYPE TRANSCRIPTIONAL ACTIVATOR RHAS-RELATED"/>
    <property type="match status" value="1"/>
</dbReference>
<proteinExistence type="predicted"/>
<keyword evidence="3" id="KW-0804">Transcription</keyword>
<comment type="caution">
    <text evidence="5">The sequence shown here is derived from an EMBL/GenBank/DDBJ whole genome shotgun (WGS) entry which is preliminary data.</text>
</comment>
<dbReference type="Proteomes" id="UP001369736">
    <property type="component" value="Unassembled WGS sequence"/>
</dbReference>
<dbReference type="InterPro" id="IPR018060">
    <property type="entry name" value="HTH_AraC"/>
</dbReference>
<dbReference type="InterPro" id="IPR009057">
    <property type="entry name" value="Homeodomain-like_sf"/>
</dbReference>
<sequence length="329" mass="35306">MGELHGSAPSPVQRLRVTSTDLDEATALLRSRYAEHHPSFHGSREGFAFGLAATAVAAPAGTVSVDGLRHSMRASALAEPLAAPTVVVPLRGRVRYACGRDEAGAGPTLCPTWDRFRVEWDDVELAVGSVDADGLARVASEIHGIEPDAVAFTGMTAISASRARYVHALLRHLEQILRSHDEVMASPLARAETFRQLAVGLLQVFPNTTHTADAPRSPGFHGPATVRRAVAFIDGHAHEDISLTEIARAARLGPRGLQSAFHRHLGTTPLTYLRKARMAGAHADLQAGDPTRGDTVGAIAARWGFANAGRFSVEYRQVYARSPRETLRS</sequence>
<dbReference type="InterPro" id="IPR050204">
    <property type="entry name" value="AraC_XylS_family_regulators"/>
</dbReference>